<dbReference type="SUPFAM" id="SSF53474">
    <property type="entry name" value="alpha/beta-Hydrolases"/>
    <property type="match status" value="1"/>
</dbReference>
<dbReference type="EMBL" id="LR130779">
    <property type="protein sequence ID" value="VDN61176.1"/>
    <property type="molecule type" value="Genomic_DNA"/>
</dbReference>
<accession>A0A653AYL9</accession>
<gene>
    <name evidence="2" type="ORF">POT9AD_0185</name>
</gene>
<evidence type="ECO:0000313" key="2">
    <source>
        <dbReference type="EMBL" id="VDN61176.1"/>
    </source>
</evidence>
<evidence type="ECO:0000259" key="1">
    <source>
        <dbReference type="Pfam" id="PF08840"/>
    </source>
</evidence>
<dbReference type="InterPro" id="IPR053145">
    <property type="entry name" value="AB_hydrolase_Est10"/>
</dbReference>
<dbReference type="Gene3D" id="3.40.50.1820">
    <property type="entry name" value="alpha/beta hydrolase"/>
    <property type="match status" value="1"/>
</dbReference>
<dbReference type="GO" id="GO:0052689">
    <property type="term" value="F:carboxylic ester hydrolase activity"/>
    <property type="evidence" value="ECO:0007669"/>
    <property type="project" value="TreeGrafter"/>
</dbReference>
<proteinExistence type="predicted"/>
<dbReference type="InterPro" id="IPR029058">
    <property type="entry name" value="AB_hydrolase_fold"/>
</dbReference>
<dbReference type="PANTHER" id="PTHR43265:SF1">
    <property type="entry name" value="ESTERASE ESTD"/>
    <property type="match status" value="1"/>
</dbReference>
<protein>
    <recommendedName>
        <fullName evidence="1">BAAT/Acyl-CoA thioester hydrolase C-terminal domain-containing protein</fullName>
    </recommendedName>
</protein>
<dbReference type="Pfam" id="PF08840">
    <property type="entry name" value="BAAT_C"/>
    <property type="match status" value="1"/>
</dbReference>
<dbReference type="InterPro" id="IPR014940">
    <property type="entry name" value="BAAT_C"/>
</dbReference>
<feature type="domain" description="BAAT/Acyl-CoA thioester hydrolase C-terminal" evidence="1">
    <location>
        <begin position="133"/>
        <end position="273"/>
    </location>
</feature>
<dbReference type="PANTHER" id="PTHR43265">
    <property type="entry name" value="ESTERASE ESTD"/>
    <property type="match status" value="1"/>
</dbReference>
<name>A0A653AYL9_ECTOL</name>
<sequence>MNKGIPVALCMLALAASGGASAAGSAALPRQDGSSITYYLDGNGSRTLLVLMQGSDCNSVAHNPVINEQFSTLLEGADVLTVEKYGLTRATAWNPAGDSPDCPESYFSHDSPEQRTRDYLQVIDALAGQHAYEQLVLLGGSEGAVVAALVASRREDVSALVTLNGGGRFFHDDVLYSMARELPPAALDEARAGFLGFRDSVMNAETMDLRMSGHGFRWWKSMFSLDQRATLQQVEAPLLIVQAERDESVSPGLAREQAEQLREGKSNVDFLLVENVDHKFRDDAGESRTDAVIASVRGWLGQQRVALN</sequence>
<dbReference type="AlphaFoldDB" id="A0A653AYL9"/>
<organism evidence="2">
    <name type="scientific">Ectopseudomonas oleovorans</name>
    <name type="common">Pseudomonas oleovorans</name>
    <dbReference type="NCBI Taxonomy" id="301"/>
    <lineage>
        <taxon>Bacteria</taxon>
        <taxon>Pseudomonadati</taxon>
        <taxon>Pseudomonadota</taxon>
        <taxon>Gammaproteobacteria</taxon>
        <taxon>Pseudomonadales</taxon>
        <taxon>Pseudomonadaceae</taxon>
        <taxon>Ectopseudomonas</taxon>
    </lineage>
</organism>
<reference evidence="2" key="1">
    <citation type="submission" date="2018-11" db="EMBL/GenBank/DDBJ databases">
        <authorList>
            <consortium name="Genoscope - CEA"/>
            <person name="William W."/>
        </authorList>
    </citation>
    <scope>NUCLEOTIDE SEQUENCE [LARGE SCALE GENOMIC DNA]</scope>
    <source>
        <strain evidence="2">T9AD</strain>
    </source>
</reference>